<evidence type="ECO:0000256" key="4">
    <source>
        <dbReference type="SAM" id="MobiDB-lite"/>
    </source>
</evidence>
<keyword evidence="1 3" id="KW-0597">Phosphoprotein</keyword>
<feature type="region of interest" description="Disordered" evidence="4">
    <location>
        <begin position="556"/>
        <end position="596"/>
    </location>
</feature>
<dbReference type="CDD" id="cd17574">
    <property type="entry name" value="REC_OmpR"/>
    <property type="match status" value="1"/>
</dbReference>
<dbReference type="InterPro" id="IPR029787">
    <property type="entry name" value="Nucleotide_cyclase"/>
</dbReference>
<dbReference type="EMBL" id="HBKN01002995">
    <property type="protein sequence ID" value="CAE2193228.1"/>
    <property type="molecule type" value="Transcribed_RNA"/>
</dbReference>
<dbReference type="SMART" id="SM00044">
    <property type="entry name" value="CYCc"/>
    <property type="match status" value="1"/>
</dbReference>
<protein>
    <recommendedName>
        <fullName evidence="9">Guanylate cyclase</fullName>
    </recommendedName>
</protein>
<sequence>MVVENILTPRGFKITTCMSGVEALELLESRSYLPDLILLDCMMPVMSGFEVCQTLRRKHPQNALPIIMVSARSGDEDIVRGLSLGCNDYITKPFSAGELNARIDVQLKIRELWRNEIQKLGGWQARSERLPKNVKMRLKKGSSMIMDYHENVSVLICELVNMRRYAQGMEMDTFVHFLNHLYGTLDDVASKHGVLPILGDTYMVVTGHEARLGPSLAAGQNPADNADHHVDSSISSSRRLIKVAMDFLKVADEMSYNLQGKAVRPRLRIGISTGEAYSGFVGSRNAHFTFFGTAIYEAWDMTSLGFHGCIHISQSTYDDLESRDDTVLFTDAPGRKSYLMKVGEFEHVLELKKAEAQGTSVQDFPERLREDVEGQLSKPRVAAHQAYLNMIRTLHVDDKSCPNCKGSLAMVCTKCRLGDDFSLLSESSERDMKFHFDKFGKYEILSVDDDQVNQMVIENILRPSGYEVKVCMDVPEALAELGNRDYLPDLCLVDVMMPSMDGYEVVRKLRTLYPDTLPIVMVSANLDIASDAQACGADAWDSKPLKAGAIVEKIQKTMEMKKSSRRSSPDGRAEGSLRRSNSREKLQPSDNSLQESNKMMEEINNLRAELTVMQDKADKLEEEKKKLQADLDLHVLSNKQKEQEVSELKQARRDAEVRHMKEMKDSENVQKARVRKDLEEKNKMVLNADSRSHDSKLDLLDNITNVVTTCIRCTETEKKLEDACGREREIMQLLVTVQTQHSQLQIAYCTLVNKCVGHSLPTASSKARTSTLELVELLEENDLWMDYDVLKGMGVRKVEDLLHITGSHLDSMAPVTANKVRRLQALLEHKEASQVVTWTDVAANRSSLLPSELFSLQDRQTGNAAPHSSRPKSASKTEMAVEAIGRALKVLGQSDSNGENISDDVRSRLISMLLTPKP</sequence>
<feature type="domain" description="Response regulatory" evidence="5">
    <location>
        <begin position="443"/>
        <end position="558"/>
    </location>
</feature>
<dbReference type="InterPro" id="IPR011006">
    <property type="entry name" value="CheY-like_superfamily"/>
</dbReference>
<dbReference type="GO" id="GO:0000160">
    <property type="term" value="P:phosphorelay signal transduction system"/>
    <property type="evidence" value="ECO:0007669"/>
    <property type="project" value="UniProtKB-KW"/>
</dbReference>
<evidence type="ECO:0000313" key="7">
    <source>
        <dbReference type="EMBL" id="CAE2193228.1"/>
    </source>
</evidence>
<feature type="compositionally biased region" description="Basic and acidic residues" evidence="4">
    <location>
        <begin position="556"/>
        <end position="587"/>
    </location>
</feature>
<dbReference type="InterPro" id="IPR050595">
    <property type="entry name" value="Bact_response_regulator"/>
</dbReference>
<evidence type="ECO:0000259" key="5">
    <source>
        <dbReference type="PROSITE" id="PS50110"/>
    </source>
</evidence>
<dbReference type="Gene3D" id="3.30.70.1230">
    <property type="entry name" value="Nucleotide cyclase"/>
    <property type="match status" value="1"/>
</dbReference>
<feature type="domain" description="Response regulatory" evidence="5">
    <location>
        <begin position="1"/>
        <end position="107"/>
    </location>
</feature>
<dbReference type="PROSITE" id="PS50110">
    <property type="entry name" value="RESPONSE_REGULATORY"/>
    <property type="match status" value="2"/>
</dbReference>
<reference evidence="7" key="1">
    <citation type="submission" date="2021-01" db="EMBL/GenBank/DDBJ databases">
        <authorList>
            <person name="Corre E."/>
            <person name="Pelletier E."/>
            <person name="Niang G."/>
            <person name="Scheremetjew M."/>
            <person name="Finn R."/>
            <person name="Kale V."/>
            <person name="Holt S."/>
            <person name="Cochrane G."/>
            <person name="Meng A."/>
            <person name="Brown T."/>
            <person name="Cohen L."/>
        </authorList>
    </citation>
    <scope>NUCLEOTIDE SEQUENCE</scope>
    <source>
        <strain evidence="7">CCMP 2712</strain>
    </source>
</reference>
<evidence type="ECO:0000256" key="3">
    <source>
        <dbReference type="PROSITE-ProRule" id="PRU00169"/>
    </source>
</evidence>
<feature type="modified residue" description="4-aspartylphosphate" evidence="3">
    <location>
        <position position="40"/>
    </location>
</feature>
<feature type="modified residue" description="4-aspartylphosphate" evidence="3">
    <location>
        <position position="494"/>
    </location>
</feature>
<evidence type="ECO:0000256" key="1">
    <source>
        <dbReference type="ARBA" id="ARBA00022553"/>
    </source>
</evidence>
<feature type="region of interest" description="Disordered" evidence="4">
    <location>
        <begin position="857"/>
        <end position="877"/>
    </location>
</feature>
<dbReference type="CDD" id="cd07302">
    <property type="entry name" value="CHD"/>
    <property type="match status" value="1"/>
</dbReference>
<evidence type="ECO:0008006" key="9">
    <source>
        <dbReference type="Google" id="ProtNLM"/>
    </source>
</evidence>
<dbReference type="SMART" id="SM00448">
    <property type="entry name" value="REC"/>
    <property type="match status" value="2"/>
</dbReference>
<dbReference type="Pfam" id="PF00072">
    <property type="entry name" value="Response_reg"/>
    <property type="match status" value="2"/>
</dbReference>
<dbReference type="InterPro" id="IPR001054">
    <property type="entry name" value="A/G_cyclase"/>
</dbReference>
<evidence type="ECO:0000259" key="6">
    <source>
        <dbReference type="PROSITE" id="PS50125"/>
    </source>
</evidence>
<accession>A0A6U5W6X3</accession>
<dbReference type="CDD" id="cd00156">
    <property type="entry name" value="REC"/>
    <property type="match status" value="1"/>
</dbReference>
<dbReference type="SUPFAM" id="SSF55073">
    <property type="entry name" value="Nucleotide cyclase"/>
    <property type="match status" value="1"/>
</dbReference>
<dbReference type="InterPro" id="IPR001789">
    <property type="entry name" value="Sig_transdc_resp-reg_receiver"/>
</dbReference>
<dbReference type="PANTHER" id="PTHR44591:SF14">
    <property type="entry name" value="PROTEIN PILG"/>
    <property type="match status" value="1"/>
</dbReference>
<feature type="domain" description="Guanylate cyclase" evidence="6">
    <location>
        <begin position="153"/>
        <end position="302"/>
    </location>
</feature>
<organism evidence="7">
    <name type="scientific">Guillardia theta</name>
    <name type="common">Cryptophyte</name>
    <name type="synonym">Cryptomonas phi</name>
    <dbReference type="NCBI Taxonomy" id="55529"/>
    <lineage>
        <taxon>Eukaryota</taxon>
        <taxon>Cryptophyceae</taxon>
        <taxon>Pyrenomonadales</taxon>
        <taxon>Geminigeraceae</taxon>
        <taxon>Guillardia</taxon>
    </lineage>
</organism>
<dbReference type="Pfam" id="PF00211">
    <property type="entry name" value="Guanylate_cyc"/>
    <property type="match status" value="1"/>
</dbReference>
<dbReference type="EMBL" id="HBKN01002999">
    <property type="protein sequence ID" value="CAE2193231.1"/>
    <property type="molecule type" value="Transcribed_RNA"/>
</dbReference>
<dbReference type="SUPFAM" id="SSF52172">
    <property type="entry name" value="CheY-like"/>
    <property type="match status" value="2"/>
</dbReference>
<dbReference type="GO" id="GO:0009190">
    <property type="term" value="P:cyclic nucleotide biosynthetic process"/>
    <property type="evidence" value="ECO:0007669"/>
    <property type="project" value="InterPro"/>
</dbReference>
<dbReference type="PROSITE" id="PS50125">
    <property type="entry name" value="GUANYLATE_CYCLASE_2"/>
    <property type="match status" value="1"/>
</dbReference>
<dbReference type="AlphaFoldDB" id="A0A6U5W6X3"/>
<evidence type="ECO:0000313" key="8">
    <source>
        <dbReference type="EMBL" id="CAE2193231.1"/>
    </source>
</evidence>
<gene>
    <name evidence="7" type="ORF">GTHE00462_LOCUS2539</name>
    <name evidence="8" type="ORF">GTHE00462_LOCUS2542</name>
</gene>
<dbReference type="PANTHER" id="PTHR44591">
    <property type="entry name" value="STRESS RESPONSE REGULATOR PROTEIN 1"/>
    <property type="match status" value="1"/>
</dbReference>
<proteinExistence type="predicted"/>
<evidence type="ECO:0000256" key="2">
    <source>
        <dbReference type="ARBA" id="ARBA00023012"/>
    </source>
</evidence>
<dbReference type="Gene3D" id="3.40.50.2300">
    <property type="match status" value="2"/>
</dbReference>
<keyword evidence="2" id="KW-0902">Two-component regulatory system</keyword>
<name>A0A6U5W6X3_GUITH</name>